<dbReference type="InterPro" id="IPR006150">
    <property type="entry name" value="Cys_repeat_1"/>
</dbReference>
<dbReference type="SMART" id="SM00494">
    <property type="entry name" value="ChtBD2"/>
    <property type="match status" value="2"/>
</dbReference>
<dbReference type="PANTHER" id="PTHR34150">
    <property type="entry name" value="PROTEIN CBG08832-RELATED"/>
    <property type="match status" value="1"/>
</dbReference>
<evidence type="ECO:0000313" key="4">
    <source>
        <dbReference type="EMBL" id="KRZ79188.1"/>
    </source>
</evidence>
<keyword evidence="2" id="KW-0472">Membrane</keyword>
<dbReference type="EMBL" id="JYDO01000008">
    <property type="protein sequence ID" value="KRZ79188.1"/>
    <property type="molecule type" value="Genomic_DNA"/>
</dbReference>
<feature type="compositionally biased region" description="Basic and acidic residues" evidence="1">
    <location>
        <begin position="978"/>
        <end position="990"/>
    </location>
</feature>
<sequence>MEQKFLAVIIFVLSSSLKIVIFVIKALWAMHQSSYVFSKSELNQLCEPREYAKPVPSDNSKFLQCVNVIAHVGEWKEMKCPDNFVFQPSKQKCKSADAVRRQQSMCQIEPTNKACPQLTTCSTSNSNPVVGSSCHWPSAKLAPSPHSQTNFLQCIPTTSENQCGTWSQMSCPEGTMFHADLQICVTANLPNTCHHPQQGMIAHPVCPCMHGHACPGTSTCSLGICCQLLLVMTPSVSPPLPPMPPVPPQPQLPICPSGQLAVSFCTSDVQCDWAAGFVCIMGGCCREKLPRCPNGQEAVAACVGTGQSTCPPNYECQNGGCCPVQLPLCPTGIQAIQVCISDLNCPPGYGCINRGCCKQIICPSGFPASQFCQGSGQSTCPFGSVCLNGGCCPLPKCPNSQISIQICIDRDSCPPGFICHNGGCCPLPTCPGGRVCTGFCAAGGGCPPGYVCIQGGCCPLPICSSGQPAVSSCSVQTDCPKGFYCENGGCCPVPLPICPGGQQAVSTCTGPGTCTAGYFCYVNTLGHQGCCPIPVCPTGELALQPCDPSTPCPAGYQCINSGCCRIPLPTCPDGQRAISSCTSNEACPMGYKCLNGGCCKIPLPICPNGQPAISHCGPGMVCPQGYSCISGGCCQAPQPVCPSGQPAVSFCTAGGQCPAGFICISGACCPAPTIVCPNGKQPIQQCGVGGYCPPGYFCISGYCCERPVVTPAPPPPTICPVTMIPVCFCAIFNLVCPGSSACNMGYCCASSTYNYSGSSIASQQRPGSSCQLSSQCSGYPLTSQCKQGRCICLPGARSNGVTCSNLEIPTNVEQLCDQFGTPCKKYYHSKTLRRKATPQEFGISNTTQPLWWKSLSNDCVTDQECTLDETCIRQKCYPLIRPGEHGCQLTEQCNRTVAGSSCVKSTSRNSKDNYCRCKSGLYRFEFSCVSRCPPGTVAAGEACIAKQVKQISPNDDLIKRITLVFYPTNNDSSQTSSSDDKPVKEKQESK</sequence>
<evidence type="ECO:0000313" key="5">
    <source>
        <dbReference type="Proteomes" id="UP000054843"/>
    </source>
</evidence>
<evidence type="ECO:0000259" key="3">
    <source>
        <dbReference type="PROSITE" id="PS50940"/>
    </source>
</evidence>
<name>A0A0V1N5C1_9BILA</name>
<keyword evidence="2" id="KW-0812">Transmembrane</keyword>
<organism evidence="4 5">
    <name type="scientific">Trichinella papuae</name>
    <dbReference type="NCBI Taxonomy" id="268474"/>
    <lineage>
        <taxon>Eukaryota</taxon>
        <taxon>Metazoa</taxon>
        <taxon>Ecdysozoa</taxon>
        <taxon>Nematoda</taxon>
        <taxon>Enoplea</taxon>
        <taxon>Dorylaimia</taxon>
        <taxon>Trichinellida</taxon>
        <taxon>Trichinellidae</taxon>
        <taxon>Trichinella</taxon>
    </lineage>
</organism>
<dbReference type="PROSITE" id="PS50940">
    <property type="entry name" value="CHIT_BIND_II"/>
    <property type="match status" value="1"/>
</dbReference>
<keyword evidence="2" id="KW-1133">Transmembrane helix</keyword>
<dbReference type="GO" id="GO:0008061">
    <property type="term" value="F:chitin binding"/>
    <property type="evidence" value="ECO:0007669"/>
    <property type="project" value="InterPro"/>
</dbReference>
<dbReference type="InterPro" id="IPR002557">
    <property type="entry name" value="Chitin-bd_dom"/>
</dbReference>
<dbReference type="Proteomes" id="UP000054843">
    <property type="component" value="Unassembled WGS sequence"/>
</dbReference>
<feature type="region of interest" description="Disordered" evidence="1">
    <location>
        <begin position="969"/>
        <end position="990"/>
    </location>
</feature>
<accession>A0A0V1N5C1</accession>
<proteinExistence type="predicted"/>
<feature type="transmembrane region" description="Helical" evidence="2">
    <location>
        <begin position="5"/>
        <end position="28"/>
    </location>
</feature>
<evidence type="ECO:0000256" key="1">
    <source>
        <dbReference type="SAM" id="MobiDB-lite"/>
    </source>
</evidence>
<feature type="domain" description="Chitin-binding type-2" evidence="3">
    <location>
        <begin position="43"/>
        <end position="108"/>
    </location>
</feature>
<gene>
    <name evidence="4" type="primary">K04H4.2</name>
    <name evidence="4" type="ORF">T10_245</name>
</gene>
<dbReference type="AlphaFoldDB" id="A0A0V1N5C1"/>
<dbReference type="OrthoDB" id="5912424at2759"/>
<keyword evidence="5" id="KW-1185">Reference proteome</keyword>
<evidence type="ECO:0000256" key="2">
    <source>
        <dbReference type="SAM" id="Phobius"/>
    </source>
</evidence>
<dbReference type="SMART" id="SM00289">
    <property type="entry name" value="WR1"/>
    <property type="match status" value="14"/>
</dbReference>
<comment type="caution">
    <text evidence="4">The sequence shown here is derived from an EMBL/GenBank/DDBJ whole genome shotgun (WGS) entry which is preliminary data.</text>
</comment>
<dbReference type="STRING" id="268474.A0A0V1N5C1"/>
<dbReference type="GO" id="GO:0005576">
    <property type="term" value="C:extracellular region"/>
    <property type="evidence" value="ECO:0007669"/>
    <property type="project" value="InterPro"/>
</dbReference>
<dbReference type="InterPro" id="IPR036508">
    <property type="entry name" value="Chitin-bd_dom_sf"/>
</dbReference>
<dbReference type="SUPFAM" id="SSF57625">
    <property type="entry name" value="Invertebrate chitin-binding proteins"/>
    <property type="match status" value="2"/>
</dbReference>
<protein>
    <recommendedName>
        <fullName evidence="3">Chitin-binding type-2 domain-containing protein</fullName>
    </recommendedName>
</protein>
<reference evidence="4 5" key="1">
    <citation type="submission" date="2015-01" db="EMBL/GenBank/DDBJ databases">
        <title>Evolution of Trichinella species and genotypes.</title>
        <authorList>
            <person name="Korhonen P.K."/>
            <person name="Edoardo P."/>
            <person name="Giuseppe L.R."/>
            <person name="Gasser R.B."/>
        </authorList>
    </citation>
    <scope>NUCLEOTIDE SEQUENCE [LARGE SCALE GENOMIC DNA]</scope>
    <source>
        <strain evidence="4">ISS1980</strain>
    </source>
</reference>